<organism evidence="4 5">
    <name type="scientific">Iodidimonas gelatinilytica</name>
    <dbReference type="NCBI Taxonomy" id="1236966"/>
    <lineage>
        <taxon>Bacteria</taxon>
        <taxon>Pseudomonadati</taxon>
        <taxon>Pseudomonadota</taxon>
        <taxon>Alphaproteobacteria</taxon>
        <taxon>Iodidimonadales</taxon>
        <taxon>Iodidimonadaceae</taxon>
        <taxon>Iodidimonas</taxon>
    </lineage>
</organism>
<evidence type="ECO:0000259" key="3">
    <source>
        <dbReference type="Pfam" id="PF05239"/>
    </source>
</evidence>
<feature type="region of interest" description="Disordered" evidence="1">
    <location>
        <begin position="161"/>
        <end position="191"/>
    </location>
</feature>
<proteinExistence type="predicted"/>
<comment type="caution">
    <text evidence="4">The sequence shown here is derived from an EMBL/GenBank/DDBJ whole genome shotgun (WGS) entry which is preliminary data.</text>
</comment>
<protein>
    <submittedName>
        <fullName evidence="4">Photosystem reaction center subunit H</fullName>
    </submittedName>
</protein>
<dbReference type="InterPro" id="IPR011033">
    <property type="entry name" value="PRC_barrel-like_sf"/>
</dbReference>
<dbReference type="Pfam" id="PF05239">
    <property type="entry name" value="PRC"/>
    <property type="match status" value="1"/>
</dbReference>
<dbReference type="PANTHER" id="PTHR36505:SF1">
    <property type="entry name" value="BLR1072 PROTEIN"/>
    <property type="match status" value="1"/>
</dbReference>
<sequence length="191" mass="21472">MPKFKQITIGALAAAMAFPVATLPAFAGQYDDQTKPAQHIDKAQKHLDQAEDQMDHDATKQMDHDATKQMDQAKDKLDREERITARTNIEGKNVLSTDGDTVGSVEELVVSKTDNKLYAVISVGGFLGIGDRDVAVPYEKLSIGSENVTIMSQQAKTDLRNMPEYDEEKFEKYDPKERHMKDAKDTYKKKY</sequence>
<name>A0A5A7MWD3_9PROT</name>
<evidence type="ECO:0000256" key="2">
    <source>
        <dbReference type="SAM" id="SignalP"/>
    </source>
</evidence>
<dbReference type="SUPFAM" id="SSF50346">
    <property type="entry name" value="PRC-barrel domain"/>
    <property type="match status" value="1"/>
</dbReference>
<gene>
    <name evidence="4" type="ORF">JCM17845_00020</name>
</gene>
<keyword evidence="5" id="KW-1185">Reference proteome</keyword>
<feature type="chain" id="PRO_5022984485" evidence="2">
    <location>
        <begin position="28"/>
        <end position="191"/>
    </location>
</feature>
<dbReference type="InterPro" id="IPR027275">
    <property type="entry name" value="PRC-brl_dom"/>
</dbReference>
<feature type="signal peptide" evidence="2">
    <location>
        <begin position="1"/>
        <end position="27"/>
    </location>
</feature>
<keyword evidence="2" id="KW-0732">Signal</keyword>
<dbReference type="PANTHER" id="PTHR36505">
    <property type="entry name" value="BLR1072 PROTEIN"/>
    <property type="match status" value="1"/>
</dbReference>
<dbReference type="Proteomes" id="UP000325187">
    <property type="component" value="Unassembled WGS sequence"/>
</dbReference>
<evidence type="ECO:0000256" key="1">
    <source>
        <dbReference type="SAM" id="MobiDB-lite"/>
    </source>
</evidence>
<feature type="region of interest" description="Disordered" evidence="1">
    <location>
        <begin position="34"/>
        <end position="78"/>
    </location>
</feature>
<reference evidence="4 5" key="1">
    <citation type="submission" date="2019-09" db="EMBL/GenBank/DDBJ databases">
        <title>NBRP : Genome information of microbial organism related human and environment.</title>
        <authorList>
            <person name="Hattori M."/>
            <person name="Oshima K."/>
            <person name="Inaba H."/>
            <person name="Suda W."/>
            <person name="Sakamoto M."/>
            <person name="Iino T."/>
            <person name="Kitahara M."/>
            <person name="Oshida Y."/>
            <person name="Iida T."/>
            <person name="Kudo T."/>
            <person name="Itoh T."/>
            <person name="Ohkuma M."/>
        </authorList>
    </citation>
    <scope>NUCLEOTIDE SEQUENCE [LARGE SCALE GENOMIC DNA]</scope>
    <source>
        <strain evidence="4 5">Mie-1</strain>
    </source>
</reference>
<accession>A0A5A7MWD3</accession>
<evidence type="ECO:0000313" key="4">
    <source>
        <dbReference type="EMBL" id="GEQ99378.1"/>
    </source>
</evidence>
<dbReference type="RefSeq" id="WP_188873785.1">
    <property type="nucleotide sequence ID" value="NZ_BKCM01000001.1"/>
</dbReference>
<dbReference type="AlphaFoldDB" id="A0A5A7MWD3"/>
<dbReference type="Gene3D" id="2.30.30.240">
    <property type="entry name" value="PRC-barrel domain"/>
    <property type="match status" value="1"/>
</dbReference>
<feature type="domain" description="PRC-barrel" evidence="3">
    <location>
        <begin position="86"/>
        <end position="151"/>
    </location>
</feature>
<dbReference type="EMBL" id="BKCM01000001">
    <property type="protein sequence ID" value="GEQ99378.1"/>
    <property type="molecule type" value="Genomic_DNA"/>
</dbReference>
<evidence type="ECO:0000313" key="5">
    <source>
        <dbReference type="Proteomes" id="UP000325187"/>
    </source>
</evidence>